<reference evidence="4 5" key="1">
    <citation type="submission" date="2017-05" db="EMBL/GenBank/DDBJ databases">
        <title>Functional genome analysis of Paenibacillus pasadenensis strain R16: insights on endophytic life style and antifungal activity.</title>
        <authorList>
            <person name="Passera A."/>
            <person name="Marcolungo L."/>
            <person name="Casati P."/>
            <person name="Brasca M."/>
            <person name="Quaglino F."/>
            <person name="Delledonne M."/>
        </authorList>
    </citation>
    <scope>NUCLEOTIDE SEQUENCE [LARGE SCALE GENOMIC DNA]</scope>
    <source>
        <strain evidence="4 5">R16</strain>
    </source>
</reference>
<keyword evidence="2 4" id="KW-0808">Transferase</keyword>
<protein>
    <submittedName>
        <fullName evidence="4">Glycosyltransferase</fullName>
    </submittedName>
</protein>
<dbReference type="AlphaFoldDB" id="A0A2N5N495"/>
<organism evidence="4 5">
    <name type="scientific">Paenibacillus pasadenensis</name>
    <dbReference type="NCBI Taxonomy" id="217090"/>
    <lineage>
        <taxon>Bacteria</taxon>
        <taxon>Bacillati</taxon>
        <taxon>Bacillota</taxon>
        <taxon>Bacilli</taxon>
        <taxon>Bacillales</taxon>
        <taxon>Paenibacillaceae</taxon>
        <taxon>Paenibacillus</taxon>
    </lineage>
</organism>
<dbReference type="EMBL" id="NFEZ01000004">
    <property type="protein sequence ID" value="PLT45151.1"/>
    <property type="molecule type" value="Genomic_DNA"/>
</dbReference>
<dbReference type="InterPro" id="IPR001296">
    <property type="entry name" value="Glyco_trans_1"/>
</dbReference>
<dbReference type="SUPFAM" id="SSF53756">
    <property type="entry name" value="UDP-Glycosyltransferase/glycogen phosphorylase"/>
    <property type="match status" value="1"/>
</dbReference>
<gene>
    <name evidence="4" type="ORF">B8V81_3582</name>
</gene>
<name>A0A2N5N495_9BACL</name>
<feature type="domain" description="Glycosyl transferase family 1" evidence="3">
    <location>
        <begin position="203"/>
        <end position="364"/>
    </location>
</feature>
<dbReference type="PANTHER" id="PTHR12526:SF510">
    <property type="entry name" value="D-INOSITOL 3-PHOSPHATE GLYCOSYLTRANSFERASE"/>
    <property type="match status" value="1"/>
</dbReference>
<evidence type="ECO:0000259" key="3">
    <source>
        <dbReference type="Pfam" id="PF00534"/>
    </source>
</evidence>
<keyword evidence="1" id="KW-0328">Glycosyltransferase</keyword>
<keyword evidence="5" id="KW-1185">Reference proteome</keyword>
<accession>A0A2N5N495</accession>
<dbReference type="Pfam" id="PF00534">
    <property type="entry name" value="Glycos_transf_1"/>
    <property type="match status" value="1"/>
</dbReference>
<sequence>MSMEFRPRLLFFSHIGSPEAITGAEKLLLSTIVELSAVADCTLAVPEEGILSGRAAAAGIPVRVTGHVPIYYSMYLGLPSVPEEVEEGTGSEAMERLYRLLLEIRPHAAWVNTCVQPLPAIAAKRLGIPVIWCLTETMRPAAGVGPTMKLIEQHADRVVGISASTLKPLASPLALSRSEVLLPGVDTAAFKPWTWASSRAVRRAELGLQEKQVLVGFIASHLYENKGLEHFLAAAGMAAASRPDLRFVVIGNPVDAEYAARCARIADAAGLSARLSWLPFEPDVSRAYPAMDVLVVPSIVEEGFGMTALEGLLFGKPVVAYASGGLAEILHATGNADWLAPMGDYAGLAERIGRLADNAPLRLATGTRSGAAALAVFGMPAFRGRLLASLERLRLPREPESRIAHGSGPERGLLAGWTLRPIASPEAEASAGLGGVPRSSCRTACWRC</sequence>
<comment type="caution">
    <text evidence="4">The sequence shown here is derived from an EMBL/GenBank/DDBJ whole genome shotgun (WGS) entry which is preliminary data.</text>
</comment>
<evidence type="ECO:0000313" key="4">
    <source>
        <dbReference type="EMBL" id="PLT45151.1"/>
    </source>
</evidence>
<evidence type="ECO:0000256" key="1">
    <source>
        <dbReference type="ARBA" id="ARBA00022676"/>
    </source>
</evidence>
<dbReference type="GO" id="GO:0016757">
    <property type="term" value="F:glycosyltransferase activity"/>
    <property type="evidence" value="ECO:0007669"/>
    <property type="project" value="UniProtKB-KW"/>
</dbReference>
<evidence type="ECO:0000313" key="5">
    <source>
        <dbReference type="Proteomes" id="UP000234789"/>
    </source>
</evidence>
<dbReference type="Gene3D" id="3.40.50.2000">
    <property type="entry name" value="Glycogen Phosphorylase B"/>
    <property type="match status" value="2"/>
</dbReference>
<evidence type="ECO:0000256" key="2">
    <source>
        <dbReference type="ARBA" id="ARBA00022679"/>
    </source>
</evidence>
<dbReference type="PANTHER" id="PTHR12526">
    <property type="entry name" value="GLYCOSYLTRANSFERASE"/>
    <property type="match status" value="1"/>
</dbReference>
<proteinExistence type="predicted"/>
<dbReference type="Proteomes" id="UP000234789">
    <property type="component" value="Unassembled WGS sequence"/>
</dbReference>